<dbReference type="GO" id="GO:0004252">
    <property type="term" value="F:serine-type endopeptidase activity"/>
    <property type="evidence" value="ECO:0007669"/>
    <property type="project" value="InterPro"/>
</dbReference>
<dbReference type="AlphaFoldDB" id="A0A6J6NP10"/>
<dbReference type="EMBL" id="CAEZXQ010000009">
    <property type="protein sequence ID" value="CAB4686143.1"/>
    <property type="molecule type" value="Genomic_DNA"/>
</dbReference>
<sequence>MFGFSTVVVSGSSMDPAYRPGDWLLTRNLSGQEHNLKIGRVYLVQDPNRPGIKLLKRIKETRIEHGVKRYWVEGDNPLSEDSRSWGWIEGSQFLAKVLLKYKKGVNE</sequence>
<dbReference type="InterPro" id="IPR036286">
    <property type="entry name" value="LexA/Signal_pep-like_sf"/>
</dbReference>
<reference evidence="2" key="1">
    <citation type="submission" date="2020-05" db="EMBL/GenBank/DDBJ databases">
        <authorList>
            <person name="Chiriac C."/>
            <person name="Salcher M."/>
            <person name="Ghai R."/>
            <person name="Kavagutti S V."/>
        </authorList>
    </citation>
    <scope>NUCLEOTIDE SEQUENCE</scope>
</reference>
<name>A0A6J6NP10_9ZZZZ</name>
<proteinExistence type="predicted"/>
<feature type="domain" description="Peptidase S26" evidence="1">
    <location>
        <begin position="2"/>
        <end position="58"/>
    </location>
</feature>
<dbReference type="SUPFAM" id="SSF51306">
    <property type="entry name" value="LexA/Signal peptidase"/>
    <property type="match status" value="1"/>
</dbReference>
<dbReference type="InterPro" id="IPR019533">
    <property type="entry name" value="Peptidase_S26"/>
</dbReference>
<dbReference type="Gene3D" id="2.10.109.10">
    <property type="entry name" value="Umud Fragment, subunit A"/>
    <property type="match status" value="1"/>
</dbReference>
<dbReference type="Pfam" id="PF10502">
    <property type="entry name" value="Peptidase_S26"/>
    <property type="match status" value="1"/>
</dbReference>
<organism evidence="2">
    <name type="scientific">freshwater metagenome</name>
    <dbReference type="NCBI Taxonomy" id="449393"/>
    <lineage>
        <taxon>unclassified sequences</taxon>
        <taxon>metagenomes</taxon>
        <taxon>ecological metagenomes</taxon>
    </lineage>
</organism>
<dbReference type="GO" id="GO:0006465">
    <property type="term" value="P:signal peptide processing"/>
    <property type="evidence" value="ECO:0007669"/>
    <property type="project" value="InterPro"/>
</dbReference>
<protein>
    <submittedName>
        <fullName evidence="2">Unannotated protein</fullName>
    </submittedName>
</protein>
<evidence type="ECO:0000313" key="2">
    <source>
        <dbReference type="EMBL" id="CAB4686143.1"/>
    </source>
</evidence>
<evidence type="ECO:0000313" key="3">
    <source>
        <dbReference type="EMBL" id="CAB5058374.1"/>
    </source>
</evidence>
<accession>A0A6J6NP10</accession>
<dbReference type="CDD" id="cd06530">
    <property type="entry name" value="S26_SPase_I"/>
    <property type="match status" value="1"/>
</dbReference>
<evidence type="ECO:0000259" key="1">
    <source>
        <dbReference type="Pfam" id="PF10502"/>
    </source>
</evidence>
<dbReference type="EMBL" id="CAFBQQ010000004">
    <property type="protein sequence ID" value="CAB5058374.1"/>
    <property type="molecule type" value="Genomic_DNA"/>
</dbReference>
<gene>
    <name evidence="2" type="ORF">UFOPK2576_00157</name>
    <name evidence="3" type="ORF">UFOPK4358_00087</name>
</gene>